<dbReference type="Proteomes" id="UP001324634">
    <property type="component" value="Chromosome"/>
</dbReference>
<dbReference type="InterPro" id="IPR006070">
    <property type="entry name" value="Sua5-like_dom"/>
</dbReference>
<dbReference type="Pfam" id="PF01300">
    <property type="entry name" value="Sua5_yciO_yrdC"/>
    <property type="match status" value="1"/>
</dbReference>
<dbReference type="InterPro" id="IPR052532">
    <property type="entry name" value="SUA5_domain"/>
</dbReference>
<dbReference type="AlphaFoldDB" id="A0AAX4HSP6"/>
<accession>A0AAX4HSP6</accession>
<keyword evidence="2" id="KW-0548">Nucleotidyltransferase</keyword>
<sequence>MIEYVLEHNPDDRIIAKASQILRSGGLLCFPTETNWVVVCDPFNKDSVEKLYRLRHIENTKHLTVLCCTFKTAQEIALINDGAFSLMKKVIPGSYTFIFEAQKKITKFLKASKVDHQVGIRFPPSKLARTILDGFDGVLLSTHLSHDMVEGADPDMPLYSALIEDAFGNMIDMIIDPGEFEFIGSTTIVDFSSGEPEVVREGAGNPAIFQ</sequence>
<proteinExistence type="predicted"/>
<dbReference type="KEGG" id="psti:SOO65_04510"/>
<dbReference type="NCBIfam" id="TIGR00057">
    <property type="entry name" value="L-threonylcarbamoyladenylate synthase"/>
    <property type="match status" value="1"/>
</dbReference>
<evidence type="ECO:0000259" key="1">
    <source>
        <dbReference type="PROSITE" id="PS51163"/>
    </source>
</evidence>
<dbReference type="Gene3D" id="3.90.870.10">
    <property type="entry name" value="DHBP synthase"/>
    <property type="match status" value="1"/>
</dbReference>
<reference evidence="2 3" key="1">
    <citation type="submission" date="2023-11" db="EMBL/GenBank/DDBJ databases">
        <title>Peredibacter starrii A3.12.</title>
        <authorList>
            <person name="Mitchell R.J."/>
        </authorList>
    </citation>
    <scope>NUCLEOTIDE SEQUENCE [LARGE SCALE GENOMIC DNA]</scope>
    <source>
        <strain evidence="2 3">A3.12</strain>
    </source>
</reference>
<keyword evidence="3" id="KW-1185">Reference proteome</keyword>
<feature type="domain" description="YrdC-like" evidence="1">
    <location>
        <begin position="12"/>
        <end position="204"/>
    </location>
</feature>
<dbReference type="SUPFAM" id="SSF55821">
    <property type="entry name" value="YrdC/RibB"/>
    <property type="match status" value="1"/>
</dbReference>
<dbReference type="InterPro" id="IPR017945">
    <property type="entry name" value="DHBP_synth_RibB-like_a/b_dom"/>
</dbReference>
<evidence type="ECO:0000313" key="3">
    <source>
        <dbReference type="Proteomes" id="UP001324634"/>
    </source>
</evidence>
<dbReference type="PROSITE" id="PS51163">
    <property type="entry name" value="YRDC"/>
    <property type="match status" value="1"/>
</dbReference>
<dbReference type="PANTHER" id="PTHR42828">
    <property type="entry name" value="DHBP SYNTHASE RIBB-LIKE ALPHA/BETA DOMAIN-CONTAINING PROTEIN"/>
    <property type="match status" value="1"/>
</dbReference>
<organism evidence="2 3">
    <name type="scientific">Peredibacter starrii</name>
    <dbReference type="NCBI Taxonomy" id="28202"/>
    <lineage>
        <taxon>Bacteria</taxon>
        <taxon>Pseudomonadati</taxon>
        <taxon>Bdellovibrionota</taxon>
        <taxon>Bacteriovoracia</taxon>
        <taxon>Bacteriovoracales</taxon>
        <taxon>Bacteriovoracaceae</taxon>
        <taxon>Peredibacter</taxon>
    </lineage>
</organism>
<dbReference type="PANTHER" id="PTHR42828:SF3">
    <property type="entry name" value="THREONYLCARBAMOYL-AMP SYNTHASE"/>
    <property type="match status" value="1"/>
</dbReference>
<keyword evidence="2" id="KW-0808">Transferase</keyword>
<name>A0AAX4HSP6_9BACT</name>
<dbReference type="RefSeq" id="WP_321397616.1">
    <property type="nucleotide sequence ID" value="NZ_CP139487.1"/>
</dbReference>
<dbReference type="GO" id="GO:0061710">
    <property type="term" value="F:L-threonylcarbamoyladenylate synthase"/>
    <property type="evidence" value="ECO:0007669"/>
    <property type="project" value="UniProtKB-EC"/>
</dbReference>
<dbReference type="EMBL" id="CP139487">
    <property type="protein sequence ID" value="WPU66000.1"/>
    <property type="molecule type" value="Genomic_DNA"/>
</dbReference>
<evidence type="ECO:0000313" key="2">
    <source>
        <dbReference type="EMBL" id="WPU66000.1"/>
    </source>
</evidence>
<protein>
    <submittedName>
        <fullName evidence="2">L-threonylcarbamoyladenylate synthase</fullName>
        <ecNumber evidence="2">2.7.7.87</ecNumber>
    </submittedName>
</protein>
<dbReference type="EC" id="2.7.7.87" evidence="2"/>
<dbReference type="GO" id="GO:0003725">
    <property type="term" value="F:double-stranded RNA binding"/>
    <property type="evidence" value="ECO:0007669"/>
    <property type="project" value="InterPro"/>
</dbReference>
<gene>
    <name evidence="2" type="ORF">SOO65_04510</name>
</gene>